<evidence type="ECO:0000256" key="4">
    <source>
        <dbReference type="ARBA" id="ARBA00022679"/>
    </source>
</evidence>
<dbReference type="InterPro" id="IPR005467">
    <property type="entry name" value="His_kinase_dom"/>
</dbReference>
<name>A0A9D2L757_9FIRM</name>
<dbReference type="GO" id="GO:0007234">
    <property type="term" value="P:osmosensory signaling via phosphorelay pathway"/>
    <property type="evidence" value="ECO:0007669"/>
    <property type="project" value="TreeGrafter"/>
</dbReference>
<organism evidence="10 11">
    <name type="scientific">Candidatus Enterocloster faecavium</name>
    <dbReference type="NCBI Taxonomy" id="2838560"/>
    <lineage>
        <taxon>Bacteria</taxon>
        <taxon>Bacillati</taxon>
        <taxon>Bacillota</taxon>
        <taxon>Clostridia</taxon>
        <taxon>Lachnospirales</taxon>
        <taxon>Lachnospiraceae</taxon>
        <taxon>Enterocloster</taxon>
    </lineage>
</organism>
<dbReference type="EC" id="2.7.13.3" evidence="3"/>
<reference evidence="10" key="2">
    <citation type="submission" date="2021-04" db="EMBL/GenBank/DDBJ databases">
        <authorList>
            <person name="Gilroy R."/>
        </authorList>
    </citation>
    <scope>NUCLEOTIDE SEQUENCE</scope>
    <source>
        <strain evidence="10">CHK188-4685</strain>
    </source>
</reference>
<keyword evidence="7 10" id="KW-0067">ATP-binding</keyword>
<evidence type="ECO:0000256" key="8">
    <source>
        <dbReference type="ARBA" id="ARBA00023012"/>
    </source>
</evidence>
<evidence type="ECO:0000256" key="7">
    <source>
        <dbReference type="ARBA" id="ARBA00022840"/>
    </source>
</evidence>
<evidence type="ECO:0000256" key="1">
    <source>
        <dbReference type="ARBA" id="ARBA00000085"/>
    </source>
</evidence>
<dbReference type="GO" id="GO:0030295">
    <property type="term" value="F:protein kinase activator activity"/>
    <property type="evidence" value="ECO:0007669"/>
    <property type="project" value="TreeGrafter"/>
</dbReference>
<evidence type="ECO:0000256" key="2">
    <source>
        <dbReference type="ARBA" id="ARBA00004370"/>
    </source>
</evidence>
<dbReference type="PANTHER" id="PTHR42878:SF7">
    <property type="entry name" value="SENSOR HISTIDINE KINASE GLRK"/>
    <property type="match status" value="1"/>
</dbReference>
<dbReference type="GO" id="GO:0004673">
    <property type="term" value="F:protein histidine kinase activity"/>
    <property type="evidence" value="ECO:0007669"/>
    <property type="project" value="UniProtKB-EC"/>
</dbReference>
<comment type="catalytic activity">
    <reaction evidence="1">
        <text>ATP + protein L-histidine = ADP + protein N-phospho-L-histidine.</text>
        <dbReference type="EC" id="2.7.13.3"/>
    </reaction>
</comment>
<evidence type="ECO:0000256" key="3">
    <source>
        <dbReference type="ARBA" id="ARBA00012438"/>
    </source>
</evidence>
<comment type="subcellular location">
    <subcellularLocation>
        <location evidence="2">Membrane</location>
    </subcellularLocation>
</comment>
<dbReference type="SMART" id="SM00387">
    <property type="entry name" value="HATPase_c"/>
    <property type="match status" value="1"/>
</dbReference>
<sequence length="185" mass="20259">MLPEISLNVLDISENSTRAGATLVSILVKVSHKDDTLTVTIGDNGCGMTPEQVSHVTDPFFTTRTTRKVGLGVPFFKLAAESTGGHFHIESEPGKGTTVTAVFGLSHIDRMPLGDITSTIHNLIIYHPDTDFIYTYQYDDSSFTLDTRQMREILEGIPLNAPEVSDYILGYLTENKHETDGGAII</sequence>
<keyword evidence="6" id="KW-0418">Kinase</keyword>
<dbReference type="SUPFAM" id="SSF55874">
    <property type="entry name" value="ATPase domain of HSP90 chaperone/DNA topoisomerase II/histidine kinase"/>
    <property type="match status" value="1"/>
</dbReference>
<dbReference type="InterPro" id="IPR003594">
    <property type="entry name" value="HATPase_dom"/>
</dbReference>
<dbReference type="InterPro" id="IPR004358">
    <property type="entry name" value="Sig_transdc_His_kin-like_C"/>
</dbReference>
<evidence type="ECO:0000256" key="5">
    <source>
        <dbReference type="ARBA" id="ARBA00022741"/>
    </source>
</evidence>
<protein>
    <recommendedName>
        <fullName evidence="3">histidine kinase</fullName>
        <ecNumber evidence="3">2.7.13.3</ecNumber>
    </recommendedName>
</protein>
<dbReference type="InterPro" id="IPR036890">
    <property type="entry name" value="HATPase_C_sf"/>
</dbReference>
<evidence type="ECO:0000259" key="9">
    <source>
        <dbReference type="PROSITE" id="PS50109"/>
    </source>
</evidence>
<dbReference type="GO" id="GO:0000156">
    <property type="term" value="F:phosphorelay response regulator activity"/>
    <property type="evidence" value="ECO:0007669"/>
    <property type="project" value="TreeGrafter"/>
</dbReference>
<dbReference type="EMBL" id="DWYS01000062">
    <property type="protein sequence ID" value="HJB07257.1"/>
    <property type="molecule type" value="Genomic_DNA"/>
</dbReference>
<keyword evidence="8" id="KW-0902">Two-component regulatory system</keyword>
<gene>
    <name evidence="10" type="ORF">H9716_05260</name>
</gene>
<evidence type="ECO:0000313" key="11">
    <source>
        <dbReference type="Proteomes" id="UP000886804"/>
    </source>
</evidence>
<proteinExistence type="predicted"/>
<evidence type="ECO:0000313" key="10">
    <source>
        <dbReference type="EMBL" id="HJB07257.1"/>
    </source>
</evidence>
<dbReference type="PRINTS" id="PR00344">
    <property type="entry name" value="BCTRLSENSOR"/>
</dbReference>
<dbReference type="AlphaFoldDB" id="A0A9D2L757"/>
<keyword evidence="4" id="KW-0808">Transferase</keyword>
<dbReference type="PANTHER" id="PTHR42878">
    <property type="entry name" value="TWO-COMPONENT HISTIDINE KINASE"/>
    <property type="match status" value="1"/>
</dbReference>
<keyword evidence="5" id="KW-0547">Nucleotide-binding</keyword>
<accession>A0A9D2L757</accession>
<reference evidence="10" key="1">
    <citation type="journal article" date="2021" name="PeerJ">
        <title>Extensive microbial diversity within the chicken gut microbiome revealed by metagenomics and culture.</title>
        <authorList>
            <person name="Gilroy R."/>
            <person name="Ravi A."/>
            <person name="Getino M."/>
            <person name="Pursley I."/>
            <person name="Horton D.L."/>
            <person name="Alikhan N.F."/>
            <person name="Baker D."/>
            <person name="Gharbi K."/>
            <person name="Hall N."/>
            <person name="Watson M."/>
            <person name="Adriaenssens E.M."/>
            <person name="Foster-Nyarko E."/>
            <person name="Jarju S."/>
            <person name="Secka A."/>
            <person name="Antonio M."/>
            <person name="Oren A."/>
            <person name="Chaudhuri R.R."/>
            <person name="La Ragione R."/>
            <person name="Hildebrand F."/>
            <person name="Pallen M.J."/>
        </authorList>
    </citation>
    <scope>NUCLEOTIDE SEQUENCE</scope>
    <source>
        <strain evidence="10">CHK188-4685</strain>
    </source>
</reference>
<dbReference type="Gene3D" id="3.30.565.10">
    <property type="entry name" value="Histidine kinase-like ATPase, C-terminal domain"/>
    <property type="match status" value="1"/>
</dbReference>
<feature type="domain" description="Histidine kinase" evidence="9">
    <location>
        <begin position="1"/>
        <end position="107"/>
    </location>
</feature>
<evidence type="ECO:0000256" key="6">
    <source>
        <dbReference type="ARBA" id="ARBA00022777"/>
    </source>
</evidence>
<dbReference type="PROSITE" id="PS50109">
    <property type="entry name" value="HIS_KIN"/>
    <property type="match status" value="1"/>
</dbReference>
<dbReference type="GO" id="GO:0005524">
    <property type="term" value="F:ATP binding"/>
    <property type="evidence" value="ECO:0007669"/>
    <property type="project" value="UniProtKB-KW"/>
</dbReference>
<dbReference type="Pfam" id="PF02518">
    <property type="entry name" value="HATPase_c"/>
    <property type="match status" value="1"/>
</dbReference>
<dbReference type="InterPro" id="IPR050351">
    <property type="entry name" value="BphY/WalK/GraS-like"/>
</dbReference>
<comment type="caution">
    <text evidence="10">The sequence shown here is derived from an EMBL/GenBank/DDBJ whole genome shotgun (WGS) entry which is preliminary data.</text>
</comment>
<dbReference type="Proteomes" id="UP000886804">
    <property type="component" value="Unassembled WGS sequence"/>
</dbReference>